<comment type="caution">
    <text evidence="7">The sequence shown here is derived from an EMBL/GenBank/DDBJ whole genome shotgun (WGS) entry which is preliminary data.</text>
</comment>
<gene>
    <name evidence="7" type="ORF">ACFO3Q_09210</name>
</gene>
<dbReference type="Pfam" id="PF00496">
    <property type="entry name" value="SBP_bac_5"/>
    <property type="match status" value="1"/>
</dbReference>
<dbReference type="Gene3D" id="3.40.190.10">
    <property type="entry name" value="Periplasmic binding protein-like II"/>
    <property type="match status" value="1"/>
</dbReference>
<dbReference type="Gene3D" id="3.10.105.10">
    <property type="entry name" value="Dipeptide-binding Protein, Domain 3"/>
    <property type="match status" value="1"/>
</dbReference>
<dbReference type="PIRSF" id="PIRSF002741">
    <property type="entry name" value="MppA"/>
    <property type="match status" value="1"/>
</dbReference>
<dbReference type="SUPFAM" id="SSF53850">
    <property type="entry name" value="Periplasmic binding protein-like II"/>
    <property type="match status" value="1"/>
</dbReference>
<dbReference type="Proteomes" id="UP001595892">
    <property type="component" value="Unassembled WGS sequence"/>
</dbReference>
<dbReference type="PANTHER" id="PTHR30290:SF10">
    <property type="entry name" value="PERIPLASMIC OLIGOPEPTIDE-BINDING PROTEIN-RELATED"/>
    <property type="match status" value="1"/>
</dbReference>
<evidence type="ECO:0000313" key="8">
    <source>
        <dbReference type="Proteomes" id="UP001595892"/>
    </source>
</evidence>
<reference evidence="8" key="1">
    <citation type="journal article" date="2019" name="Int. J. Syst. Evol. Microbiol.">
        <title>The Global Catalogue of Microorganisms (GCM) 10K type strain sequencing project: providing services to taxonomists for standard genome sequencing and annotation.</title>
        <authorList>
            <consortium name="The Broad Institute Genomics Platform"/>
            <consortium name="The Broad Institute Genome Sequencing Center for Infectious Disease"/>
            <person name="Wu L."/>
            <person name="Ma J."/>
        </authorList>
    </citation>
    <scope>NUCLEOTIDE SEQUENCE [LARGE SCALE GENOMIC DNA]</scope>
    <source>
        <strain evidence="8">CGMCC 1.13574</strain>
    </source>
</reference>
<feature type="signal peptide" evidence="5">
    <location>
        <begin position="1"/>
        <end position="25"/>
    </location>
</feature>
<comment type="subcellular location">
    <subcellularLocation>
        <location evidence="1">Cell envelope</location>
    </subcellularLocation>
</comment>
<dbReference type="CDD" id="cd08504">
    <property type="entry name" value="PBP2_OppA"/>
    <property type="match status" value="1"/>
</dbReference>
<evidence type="ECO:0000259" key="6">
    <source>
        <dbReference type="Pfam" id="PF00496"/>
    </source>
</evidence>
<dbReference type="EMBL" id="JBHSGG010000025">
    <property type="protein sequence ID" value="MFC4728348.1"/>
    <property type="molecule type" value="Genomic_DNA"/>
</dbReference>
<dbReference type="PANTHER" id="PTHR30290">
    <property type="entry name" value="PERIPLASMIC BINDING COMPONENT OF ABC TRANSPORTER"/>
    <property type="match status" value="1"/>
</dbReference>
<name>A0ABV9NMK2_9GAMM</name>
<dbReference type="InterPro" id="IPR030678">
    <property type="entry name" value="Peptide/Ni-bd"/>
</dbReference>
<keyword evidence="4 5" id="KW-0732">Signal</keyword>
<comment type="similarity">
    <text evidence="2">Belongs to the bacterial solute-binding protein 5 family.</text>
</comment>
<dbReference type="Gene3D" id="3.90.76.10">
    <property type="entry name" value="Dipeptide-binding Protein, Domain 1"/>
    <property type="match status" value="1"/>
</dbReference>
<keyword evidence="3" id="KW-0813">Transport</keyword>
<evidence type="ECO:0000256" key="4">
    <source>
        <dbReference type="ARBA" id="ARBA00022729"/>
    </source>
</evidence>
<dbReference type="InterPro" id="IPR039424">
    <property type="entry name" value="SBP_5"/>
</dbReference>
<accession>A0ABV9NMK2</accession>
<evidence type="ECO:0000256" key="5">
    <source>
        <dbReference type="SAM" id="SignalP"/>
    </source>
</evidence>
<keyword evidence="8" id="KW-1185">Reference proteome</keyword>
<evidence type="ECO:0000256" key="1">
    <source>
        <dbReference type="ARBA" id="ARBA00004196"/>
    </source>
</evidence>
<feature type="chain" id="PRO_5045141829" evidence="5">
    <location>
        <begin position="26"/>
        <end position="533"/>
    </location>
</feature>
<proteinExistence type="inferred from homology"/>
<evidence type="ECO:0000256" key="2">
    <source>
        <dbReference type="ARBA" id="ARBA00005695"/>
    </source>
</evidence>
<dbReference type="RefSeq" id="WP_377004378.1">
    <property type="nucleotide sequence ID" value="NZ_JBHSGG010000025.1"/>
</dbReference>
<evidence type="ECO:0000256" key="3">
    <source>
        <dbReference type="ARBA" id="ARBA00022448"/>
    </source>
</evidence>
<dbReference type="InterPro" id="IPR000914">
    <property type="entry name" value="SBP_5_dom"/>
</dbReference>
<evidence type="ECO:0000313" key="7">
    <source>
        <dbReference type="EMBL" id="MFC4728348.1"/>
    </source>
</evidence>
<sequence>MKRRRWHAAIRRAATAALLAATAHAAADTLERGNGPEPSTLDAHRCQEVACGNVLRDLYEGLVAESAEGRLVPGMAERWEVSDDGRHYRFHLREGLRWSDGTPLDAHAVVASFRRAFEPATAAPFAQALEMIEHAPAIQRGELPPERLGVHAPDARTVAFRLTRSAPLPALLTLPIAFPVRVDRARALGAEHTRPGNLVSNGAYRLVAWTPQASLTLERNPAFHDAANVRIPRVRFHVTEDASSELKRFAAGGLDITEVVPPQPLAGLRARFGEQLRIAPYLGSFWLGLNLERPPFRDNPALREALSLAIDRDILTRHVTALGEQPAYGIVPPGIDGHAPAALPWADMSQSERVALARQRYREAGYGDDRPLTVELRYNTSTPHRRLALAVAAMWRETLGVRTRLRNEEWRVFVQNRRQRAITEAFRGGWIMDVEDPRSLLANFVGDTALNWSGYRDPDFEALLAAADAAPDAAARSALLREAEARLLDAHAVIPLYYYTSKHLVAPRVGGWQANPLDRHPTRHLDLDGGAAR</sequence>
<protein>
    <submittedName>
        <fullName evidence="7">Peptide ABC transporter substrate-binding protein</fullName>
    </submittedName>
</protein>
<organism evidence="7 8">
    <name type="scientific">Coralloluteibacterium thermophilum</name>
    <dbReference type="NCBI Taxonomy" id="2707049"/>
    <lineage>
        <taxon>Bacteria</taxon>
        <taxon>Pseudomonadati</taxon>
        <taxon>Pseudomonadota</taxon>
        <taxon>Gammaproteobacteria</taxon>
        <taxon>Lysobacterales</taxon>
        <taxon>Lysobacteraceae</taxon>
        <taxon>Coralloluteibacterium</taxon>
    </lineage>
</organism>
<feature type="domain" description="Solute-binding protein family 5" evidence="6">
    <location>
        <begin position="71"/>
        <end position="449"/>
    </location>
</feature>